<keyword evidence="10" id="KW-1185">Reference proteome</keyword>
<dbReference type="OrthoDB" id="3055998at2759"/>
<dbReference type="PANTHER" id="PTHR31490:SF76">
    <property type="entry name" value="ENDO-1,4-BETA-XYLANASE C"/>
    <property type="match status" value="1"/>
</dbReference>
<dbReference type="GO" id="GO:0000272">
    <property type="term" value="P:polysaccharide catabolic process"/>
    <property type="evidence" value="ECO:0007669"/>
    <property type="project" value="UniProtKB-KW"/>
</dbReference>
<evidence type="ECO:0000256" key="6">
    <source>
        <dbReference type="ARBA" id="ARBA00023326"/>
    </source>
</evidence>
<keyword evidence="5 7" id="KW-0326">Glycosidase</keyword>
<dbReference type="PRINTS" id="PR00134">
    <property type="entry name" value="GLHYDRLASE10"/>
</dbReference>
<evidence type="ECO:0000256" key="4">
    <source>
        <dbReference type="ARBA" id="ARBA00023277"/>
    </source>
</evidence>
<dbReference type="InterPro" id="IPR044846">
    <property type="entry name" value="GH10"/>
</dbReference>
<dbReference type="Proteomes" id="UP000813444">
    <property type="component" value="Unassembled WGS sequence"/>
</dbReference>
<organism evidence="9 10">
    <name type="scientific">Stachybotrys elegans</name>
    <dbReference type="NCBI Taxonomy" id="80388"/>
    <lineage>
        <taxon>Eukaryota</taxon>
        <taxon>Fungi</taxon>
        <taxon>Dikarya</taxon>
        <taxon>Ascomycota</taxon>
        <taxon>Pezizomycotina</taxon>
        <taxon>Sordariomycetes</taxon>
        <taxon>Hypocreomycetidae</taxon>
        <taxon>Hypocreales</taxon>
        <taxon>Stachybotryaceae</taxon>
        <taxon>Stachybotrys</taxon>
    </lineage>
</organism>
<keyword evidence="4 7" id="KW-0119">Carbohydrate metabolism</keyword>
<evidence type="ECO:0000259" key="8">
    <source>
        <dbReference type="PROSITE" id="PS51760"/>
    </source>
</evidence>
<evidence type="ECO:0000313" key="9">
    <source>
        <dbReference type="EMBL" id="KAH7325674.1"/>
    </source>
</evidence>
<evidence type="ECO:0000256" key="7">
    <source>
        <dbReference type="RuleBase" id="RU361174"/>
    </source>
</evidence>
<gene>
    <name evidence="9" type="ORF">B0I35DRAFT_448805</name>
</gene>
<dbReference type="AlphaFoldDB" id="A0A8K0SYF7"/>
<keyword evidence="2" id="KW-0732">Signal</keyword>
<dbReference type="PROSITE" id="PS51760">
    <property type="entry name" value="GH10_2"/>
    <property type="match status" value="1"/>
</dbReference>
<accession>A0A8K0SYF7</accession>
<reference evidence="9" key="1">
    <citation type="journal article" date="2021" name="Nat. Commun.">
        <title>Genetic determinants of endophytism in the Arabidopsis root mycobiome.</title>
        <authorList>
            <person name="Mesny F."/>
            <person name="Miyauchi S."/>
            <person name="Thiergart T."/>
            <person name="Pickel B."/>
            <person name="Atanasova L."/>
            <person name="Karlsson M."/>
            <person name="Huettel B."/>
            <person name="Barry K.W."/>
            <person name="Haridas S."/>
            <person name="Chen C."/>
            <person name="Bauer D."/>
            <person name="Andreopoulos W."/>
            <person name="Pangilinan J."/>
            <person name="LaButti K."/>
            <person name="Riley R."/>
            <person name="Lipzen A."/>
            <person name="Clum A."/>
            <person name="Drula E."/>
            <person name="Henrissat B."/>
            <person name="Kohler A."/>
            <person name="Grigoriev I.V."/>
            <person name="Martin F.M."/>
            <person name="Hacquard S."/>
        </authorList>
    </citation>
    <scope>NUCLEOTIDE SEQUENCE</scope>
    <source>
        <strain evidence="9">MPI-CAGE-CH-0235</strain>
    </source>
</reference>
<dbReference type="EMBL" id="JAGPNK010000002">
    <property type="protein sequence ID" value="KAH7325674.1"/>
    <property type="molecule type" value="Genomic_DNA"/>
</dbReference>
<name>A0A8K0SYF7_9HYPO</name>
<evidence type="ECO:0000256" key="2">
    <source>
        <dbReference type="ARBA" id="ARBA00022729"/>
    </source>
</evidence>
<dbReference type="SMART" id="SM00633">
    <property type="entry name" value="Glyco_10"/>
    <property type="match status" value="1"/>
</dbReference>
<dbReference type="InterPro" id="IPR001000">
    <property type="entry name" value="GH10_dom"/>
</dbReference>
<dbReference type="GO" id="GO:0031176">
    <property type="term" value="F:endo-1,4-beta-xylanase activity"/>
    <property type="evidence" value="ECO:0007669"/>
    <property type="project" value="UniProtKB-EC"/>
</dbReference>
<evidence type="ECO:0000256" key="3">
    <source>
        <dbReference type="ARBA" id="ARBA00022801"/>
    </source>
</evidence>
<comment type="catalytic activity">
    <reaction evidence="7">
        <text>Endohydrolysis of (1-&gt;4)-beta-D-xylosidic linkages in xylans.</text>
        <dbReference type="EC" id="3.2.1.8"/>
    </reaction>
</comment>
<dbReference type="InterPro" id="IPR017853">
    <property type="entry name" value="GH"/>
</dbReference>
<evidence type="ECO:0000256" key="1">
    <source>
        <dbReference type="ARBA" id="ARBA00007495"/>
    </source>
</evidence>
<dbReference type="EC" id="3.2.1.8" evidence="7"/>
<sequence length="309" mass="32941">MPAALNSRQAAASIHDAFVAAGKEFFGVATDQGLLERGSNAAIIEANFGQVTGENSMKWGSLEATRGSYNWGPADFLAEWATSNGKLIRGHTLIWHSQLPTWVEGITDPAELTEVIQTHVATVMGRYAGQVAHWDVLNEILAEDGTLRDSVFSRVLGEEFVAIAFNAAREADPNAKLYINDYNLDRAGYAKVNGMVELVTKWKNAGVPIDGIGTQTHISGGMGAGVQAALEQLASAPVDEIAITELDIAQAPSADYTAVVEGCLSVAKCVAITVWGVSDADSWRQGENPLLFDGSFQPKQAYSDIVGTL</sequence>
<evidence type="ECO:0000313" key="10">
    <source>
        <dbReference type="Proteomes" id="UP000813444"/>
    </source>
</evidence>
<comment type="caution">
    <text evidence="9">The sequence shown here is derived from an EMBL/GenBank/DDBJ whole genome shotgun (WGS) entry which is preliminary data.</text>
</comment>
<proteinExistence type="inferred from homology"/>
<dbReference type="Gene3D" id="3.20.20.80">
    <property type="entry name" value="Glycosidases"/>
    <property type="match status" value="1"/>
</dbReference>
<dbReference type="Pfam" id="PF00331">
    <property type="entry name" value="Glyco_hydro_10"/>
    <property type="match status" value="1"/>
</dbReference>
<keyword evidence="3 7" id="KW-0378">Hydrolase</keyword>
<dbReference type="PANTHER" id="PTHR31490">
    <property type="entry name" value="GLYCOSYL HYDROLASE"/>
    <property type="match status" value="1"/>
</dbReference>
<dbReference type="SUPFAM" id="SSF51445">
    <property type="entry name" value="(Trans)glycosidases"/>
    <property type="match status" value="1"/>
</dbReference>
<evidence type="ECO:0000256" key="5">
    <source>
        <dbReference type="ARBA" id="ARBA00023295"/>
    </source>
</evidence>
<comment type="similarity">
    <text evidence="1 7">Belongs to the glycosyl hydrolase 10 (cellulase F) family.</text>
</comment>
<feature type="domain" description="GH10" evidence="8">
    <location>
        <begin position="29"/>
        <end position="308"/>
    </location>
</feature>
<protein>
    <recommendedName>
        <fullName evidence="7">Beta-xylanase</fullName>
        <ecNumber evidence="7">3.2.1.8</ecNumber>
    </recommendedName>
</protein>
<keyword evidence="6 7" id="KW-0624">Polysaccharide degradation</keyword>